<evidence type="ECO:0000313" key="2">
    <source>
        <dbReference type="Proteomes" id="UP000053841"/>
    </source>
</evidence>
<accession>W6XZE7</accession>
<evidence type="ECO:0000313" key="1">
    <source>
        <dbReference type="EMBL" id="EUC28114.1"/>
    </source>
</evidence>
<keyword evidence="2" id="KW-1185">Reference proteome</keyword>
<dbReference type="GeneID" id="19144010"/>
<dbReference type="HOGENOM" id="CLU_3019784_0_0_1"/>
<dbReference type="RefSeq" id="XP_007717570.1">
    <property type="nucleotide sequence ID" value="XM_007719380.1"/>
</dbReference>
<proteinExistence type="predicted"/>
<feature type="non-terminal residue" evidence="1">
    <location>
        <position position="1"/>
    </location>
</feature>
<sequence>TNLSTLPFRFNSQVRYTRALIPHFPFSQSIPYPHIVPTPLCSRGPPSPLPCALVSK</sequence>
<gene>
    <name evidence="1" type="ORF">COCCADRAFT_109982</name>
</gene>
<dbReference type="EMBL" id="KI964841">
    <property type="protein sequence ID" value="EUC28114.1"/>
    <property type="molecule type" value="Genomic_DNA"/>
</dbReference>
<dbReference type="Proteomes" id="UP000053841">
    <property type="component" value="Unassembled WGS sequence"/>
</dbReference>
<name>W6XZE7_COCC2</name>
<reference evidence="1 2" key="1">
    <citation type="journal article" date="2013" name="PLoS Genet.">
        <title>Comparative genome structure, secondary metabolite, and effector coding capacity across Cochliobolus pathogens.</title>
        <authorList>
            <person name="Condon B.J."/>
            <person name="Leng Y."/>
            <person name="Wu D."/>
            <person name="Bushley K.E."/>
            <person name="Ohm R.A."/>
            <person name="Otillar R."/>
            <person name="Martin J."/>
            <person name="Schackwitz W."/>
            <person name="Grimwood J."/>
            <person name="MohdZainudin N."/>
            <person name="Xue C."/>
            <person name="Wang R."/>
            <person name="Manning V.A."/>
            <person name="Dhillon B."/>
            <person name="Tu Z.J."/>
            <person name="Steffenson B.J."/>
            <person name="Salamov A."/>
            <person name="Sun H."/>
            <person name="Lowry S."/>
            <person name="LaButti K."/>
            <person name="Han J."/>
            <person name="Copeland A."/>
            <person name="Lindquist E."/>
            <person name="Barry K."/>
            <person name="Schmutz J."/>
            <person name="Baker S.E."/>
            <person name="Ciuffetti L.M."/>
            <person name="Grigoriev I.V."/>
            <person name="Zhong S."/>
            <person name="Turgeon B.G."/>
        </authorList>
    </citation>
    <scope>NUCLEOTIDE SEQUENCE [LARGE SCALE GENOMIC DNA]</scope>
    <source>
        <strain evidence="1 2">26-R-13</strain>
    </source>
</reference>
<organism evidence="1 2">
    <name type="scientific">Cochliobolus carbonum (strain 26-R-13)</name>
    <name type="common">Maize leaf spot fungus</name>
    <name type="synonym">Bipolaris zeicola</name>
    <dbReference type="NCBI Taxonomy" id="930089"/>
    <lineage>
        <taxon>Eukaryota</taxon>
        <taxon>Fungi</taxon>
        <taxon>Dikarya</taxon>
        <taxon>Ascomycota</taxon>
        <taxon>Pezizomycotina</taxon>
        <taxon>Dothideomycetes</taxon>
        <taxon>Pleosporomycetidae</taxon>
        <taxon>Pleosporales</taxon>
        <taxon>Pleosporineae</taxon>
        <taxon>Pleosporaceae</taxon>
        <taxon>Bipolaris</taxon>
    </lineage>
</organism>
<protein>
    <submittedName>
        <fullName evidence="1">Uncharacterized protein</fullName>
    </submittedName>
</protein>
<dbReference type="AlphaFoldDB" id="W6XZE7"/>
<dbReference type="KEGG" id="bze:COCCADRAFT_109982"/>